<evidence type="ECO:0000256" key="3">
    <source>
        <dbReference type="ARBA" id="ARBA00022692"/>
    </source>
</evidence>
<accession>A0A6A0GZS2</accession>
<evidence type="ECO:0000256" key="8">
    <source>
        <dbReference type="SAM" id="Phobius"/>
    </source>
</evidence>
<feature type="transmembrane region" description="Helical" evidence="8">
    <location>
        <begin position="44"/>
        <end position="66"/>
    </location>
</feature>
<dbReference type="GO" id="GO:0022841">
    <property type="term" value="F:potassium ion leak channel activity"/>
    <property type="evidence" value="ECO:0007669"/>
    <property type="project" value="TreeGrafter"/>
</dbReference>
<evidence type="ECO:0000256" key="1">
    <source>
        <dbReference type="ARBA" id="ARBA00004141"/>
    </source>
</evidence>
<evidence type="ECO:0000256" key="7">
    <source>
        <dbReference type="ARBA" id="ARBA00023303"/>
    </source>
</evidence>
<evidence type="ECO:0000313" key="10">
    <source>
        <dbReference type="EMBL" id="KAA0192272.1"/>
    </source>
</evidence>
<evidence type="ECO:0000256" key="2">
    <source>
        <dbReference type="ARBA" id="ARBA00022448"/>
    </source>
</evidence>
<reference evidence="10" key="2">
    <citation type="journal article" date="2018" name="Environ. Sci. Technol.">
        <title>The Toxicogenome of Hyalella azteca: A Model for Sediment Ecotoxicology and Evolutionary Toxicology.</title>
        <authorList>
            <person name="Poynton H.C."/>
            <person name="Hasenbein S."/>
            <person name="Benoit J.B."/>
            <person name="Sepulveda M.S."/>
            <person name="Poelchau M.F."/>
            <person name="Hughes D.S.T."/>
            <person name="Murali S.C."/>
            <person name="Chen S."/>
            <person name="Glastad K.M."/>
            <person name="Goodisman M.A.D."/>
            <person name="Werren J.H."/>
            <person name="Vineis J.H."/>
            <person name="Bowen J.L."/>
            <person name="Friedrich M."/>
            <person name="Jones J."/>
            <person name="Robertson H.M."/>
            <person name="Feyereisen R."/>
            <person name="Mechler-Hickson A."/>
            <person name="Mathers N."/>
            <person name="Lee C.E."/>
            <person name="Colbourne J.K."/>
            <person name="Biales A."/>
            <person name="Johnston J.S."/>
            <person name="Wellborn G.A."/>
            <person name="Rosendale A.J."/>
            <person name="Cridge A.G."/>
            <person name="Munoz-Torres M.C."/>
            <person name="Bain P.A."/>
            <person name="Manny A.R."/>
            <person name="Major K.M."/>
            <person name="Lambert F.N."/>
            <person name="Vulpe C.D."/>
            <person name="Tuck P."/>
            <person name="Blalock B.J."/>
            <person name="Lin Y.Y."/>
            <person name="Smith M.E."/>
            <person name="Ochoa-Acuna H."/>
            <person name="Chen M.M."/>
            <person name="Childers C.P."/>
            <person name="Qu J."/>
            <person name="Dugan S."/>
            <person name="Lee S.L."/>
            <person name="Chao H."/>
            <person name="Dinh H."/>
            <person name="Han Y."/>
            <person name="Doddapaneni H."/>
            <person name="Worley K.C."/>
            <person name="Muzny D.M."/>
            <person name="Gibbs R.A."/>
            <person name="Richards S."/>
        </authorList>
    </citation>
    <scope>NUCLEOTIDE SEQUENCE</scope>
    <source>
        <strain evidence="10">HAZT.00-mixed</strain>
        <tissue evidence="10">Whole organism</tissue>
    </source>
</reference>
<comment type="subcellular location">
    <subcellularLocation>
        <location evidence="1">Membrane</location>
        <topology evidence="1">Multi-pass membrane protein</topology>
    </subcellularLocation>
</comment>
<sequence length="90" mass="9855">MTRPLKPRYQWRFMESVLFACTVITTIGYGNMAPVTPEGRLFCILYGFIGIPLTLSVIAALGNLFANAVSVTGARGKACLSAWGLWKKKV</sequence>
<keyword evidence="7" id="KW-0407">Ion channel</keyword>
<organism evidence="10">
    <name type="scientific">Hyalella azteca</name>
    <name type="common">Amphipod</name>
    <dbReference type="NCBI Taxonomy" id="294128"/>
    <lineage>
        <taxon>Eukaryota</taxon>
        <taxon>Metazoa</taxon>
        <taxon>Ecdysozoa</taxon>
        <taxon>Arthropoda</taxon>
        <taxon>Crustacea</taxon>
        <taxon>Multicrustacea</taxon>
        <taxon>Malacostraca</taxon>
        <taxon>Eumalacostraca</taxon>
        <taxon>Peracarida</taxon>
        <taxon>Amphipoda</taxon>
        <taxon>Senticaudata</taxon>
        <taxon>Talitrida</taxon>
        <taxon>Talitroidea</taxon>
        <taxon>Hyalellidae</taxon>
        <taxon>Hyalella</taxon>
    </lineage>
</organism>
<dbReference type="Gene3D" id="1.10.287.70">
    <property type="match status" value="1"/>
</dbReference>
<keyword evidence="5" id="KW-0406">Ion transport</keyword>
<dbReference type="InterPro" id="IPR013099">
    <property type="entry name" value="K_chnl_dom"/>
</dbReference>
<proteinExistence type="predicted"/>
<dbReference type="SUPFAM" id="SSF81324">
    <property type="entry name" value="Voltage-gated potassium channels"/>
    <property type="match status" value="1"/>
</dbReference>
<name>A0A6A0GZS2_HYAAZ</name>
<protein>
    <recommendedName>
        <fullName evidence="9">Potassium channel domain-containing protein</fullName>
    </recommendedName>
</protein>
<reference evidence="10" key="1">
    <citation type="submission" date="2014-08" db="EMBL/GenBank/DDBJ databases">
        <authorList>
            <person name="Murali S."/>
            <person name="Richards S."/>
            <person name="Bandaranaike D."/>
            <person name="Bellair M."/>
            <person name="Blankenburg K."/>
            <person name="Chao H."/>
            <person name="Dinh H."/>
            <person name="Doddapaneni H."/>
            <person name="Dugan-Rocha S."/>
            <person name="Elkadiri S."/>
            <person name="Gnanaolivu R."/>
            <person name="Hughes D."/>
            <person name="Lee S."/>
            <person name="Li M."/>
            <person name="Ming W."/>
            <person name="Munidasa M."/>
            <person name="Muniz J."/>
            <person name="Nguyen L."/>
            <person name="Osuji N."/>
            <person name="Pu L.-L."/>
            <person name="Puazo M."/>
            <person name="Skinner E."/>
            <person name="Qu C."/>
            <person name="Quiroz J."/>
            <person name="Raj R."/>
            <person name="Weissenberger G."/>
            <person name="Xin Y."/>
            <person name="Zou X."/>
            <person name="Han Y."/>
            <person name="Worley K."/>
            <person name="Muzny D."/>
            <person name="Gibbs R."/>
        </authorList>
    </citation>
    <scope>NUCLEOTIDE SEQUENCE</scope>
    <source>
        <strain evidence="10">HAZT.00-mixed</strain>
        <tissue evidence="10">Whole organism</tissue>
    </source>
</reference>
<feature type="domain" description="Potassium channel" evidence="9">
    <location>
        <begin position="10"/>
        <end position="65"/>
    </location>
</feature>
<comment type="caution">
    <text evidence="10">The sequence shown here is derived from an EMBL/GenBank/DDBJ whole genome shotgun (WGS) entry which is preliminary data.</text>
</comment>
<evidence type="ECO:0000256" key="5">
    <source>
        <dbReference type="ARBA" id="ARBA00023065"/>
    </source>
</evidence>
<dbReference type="PANTHER" id="PTHR11003:SF334">
    <property type="entry name" value="FI03418P"/>
    <property type="match status" value="1"/>
</dbReference>
<keyword evidence="2" id="KW-0813">Transport</keyword>
<dbReference type="PANTHER" id="PTHR11003">
    <property type="entry name" value="POTASSIUM CHANNEL, SUBFAMILY K"/>
    <property type="match status" value="1"/>
</dbReference>
<dbReference type="GO" id="GO:0015271">
    <property type="term" value="F:outward rectifier potassium channel activity"/>
    <property type="evidence" value="ECO:0007669"/>
    <property type="project" value="TreeGrafter"/>
</dbReference>
<dbReference type="AlphaFoldDB" id="A0A6A0GZS2"/>
<dbReference type="InterPro" id="IPR003280">
    <property type="entry name" value="2pore_dom_K_chnl"/>
</dbReference>
<reference evidence="10" key="3">
    <citation type="submission" date="2019-06" db="EMBL/GenBank/DDBJ databases">
        <authorList>
            <person name="Poynton C."/>
            <person name="Hasenbein S."/>
            <person name="Benoit J.B."/>
            <person name="Sepulveda M.S."/>
            <person name="Poelchau M.F."/>
            <person name="Murali S.C."/>
            <person name="Chen S."/>
            <person name="Glastad K.M."/>
            <person name="Werren J.H."/>
            <person name="Vineis J.H."/>
            <person name="Bowen J.L."/>
            <person name="Friedrich M."/>
            <person name="Jones J."/>
            <person name="Robertson H.M."/>
            <person name="Feyereisen R."/>
            <person name="Mechler-Hickson A."/>
            <person name="Mathers N."/>
            <person name="Lee C.E."/>
            <person name="Colbourne J.K."/>
            <person name="Biales A."/>
            <person name="Johnston J.S."/>
            <person name="Wellborn G.A."/>
            <person name="Rosendale A.J."/>
            <person name="Cridge A.G."/>
            <person name="Munoz-Torres M.C."/>
            <person name="Bain P.A."/>
            <person name="Manny A.R."/>
            <person name="Major K.M."/>
            <person name="Lambert F.N."/>
            <person name="Vulpe C.D."/>
            <person name="Tuck P."/>
            <person name="Blalock B.J."/>
            <person name="Lin Y.-Y."/>
            <person name="Smith M.E."/>
            <person name="Ochoa-Acuna H."/>
            <person name="Chen M.-J.M."/>
            <person name="Childers C.P."/>
            <person name="Qu J."/>
            <person name="Dugan S."/>
            <person name="Lee S.L."/>
            <person name="Chao H."/>
            <person name="Dinh H."/>
            <person name="Han Y."/>
            <person name="Doddapaneni H."/>
            <person name="Worley K.C."/>
            <person name="Muzny D.M."/>
            <person name="Gibbs R.A."/>
            <person name="Richards S."/>
        </authorList>
    </citation>
    <scope>NUCLEOTIDE SEQUENCE</scope>
    <source>
        <strain evidence="10">HAZT.00-mixed</strain>
        <tissue evidence="10">Whole organism</tissue>
    </source>
</reference>
<evidence type="ECO:0000259" key="9">
    <source>
        <dbReference type="Pfam" id="PF07885"/>
    </source>
</evidence>
<evidence type="ECO:0000256" key="4">
    <source>
        <dbReference type="ARBA" id="ARBA00022989"/>
    </source>
</evidence>
<feature type="transmembrane region" description="Helical" evidence="8">
    <location>
        <begin position="12"/>
        <end position="32"/>
    </location>
</feature>
<keyword evidence="6 8" id="KW-0472">Membrane</keyword>
<gene>
    <name evidence="10" type="ORF">HAZT_HAZT011927</name>
</gene>
<dbReference type="GO" id="GO:0005886">
    <property type="term" value="C:plasma membrane"/>
    <property type="evidence" value="ECO:0007669"/>
    <property type="project" value="TreeGrafter"/>
</dbReference>
<dbReference type="EMBL" id="JQDR03011739">
    <property type="protein sequence ID" value="KAA0192272.1"/>
    <property type="molecule type" value="Genomic_DNA"/>
</dbReference>
<evidence type="ECO:0000256" key="6">
    <source>
        <dbReference type="ARBA" id="ARBA00023136"/>
    </source>
</evidence>
<dbReference type="Pfam" id="PF07885">
    <property type="entry name" value="Ion_trans_2"/>
    <property type="match status" value="1"/>
</dbReference>
<keyword evidence="3 8" id="KW-0812">Transmembrane</keyword>
<keyword evidence="4 8" id="KW-1133">Transmembrane helix</keyword>
<dbReference type="GO" id="GO:0030322">
    <property type="term" value="P:stabilization of membrane potential"/>
    <property type="evidence" value="ECO:0007669"/>
    <property type="project" value="TreeGrafter"/>
</dbReference>
<dbReference type="Proteomes" id="UP000711488">
    <property type="component" value="Unassembled WGS sequence"/>
</dbReference>